<name>A0A3S9Y4F0_9ACTN</name>
<dbReference type="GO" id="GO:0070967">
    <property type="term" value="F:coenzyme F420 binding"/>
    <property type="evidence" value="ECO:0007669"/>
    <property type="project" value="TreeGrafter"/>
</dbReference>
<gene>
    <name evidence="3" type="ORF">DDE74_02050</name>
</gene>
<dbReference type="InterPro" id="IPR019920">
    <property type="entry name" value="F420-binding_dom_put"/>
</dbReference>
<dbReference type="GO" id="GO:0016627">
    <property type="term" value="F:oxidoreductase activity, acting on the CH-CH group of donors"/>
    <property type="evidence" value="ECO:0007669"/>
    <property type="project" value="TreeGrafter"/>
</dbReference>
<sequence length="148" mass="16800">MTAIFDEAVRARLQAPNIWYVGTVFADGAPQVSPMWVDLEGEGELMFNTSVGRVKEENLRRDPRVYLSHADAADPFDRVQISGEVARFIEGQEAHDQMDRLARKYLGSERFEWIMPEEQRVAVIVRPVKVRHIVGVERFRPGGPVPAP</sequence>
<dbReference type="InterPro" id="IPR011576">
    <property type="entry name" value="Pyridox_Oxase_N"/>
</dbReference>
<dbReference type="SUPFAM" id="SSF50475">
    <property type="entry name" value="FMN-binding split barrel"/>
    <property type="match status" value="1"/>
</dbReference>
<dbReference type="Gene3D" id="2.30.110.10">
    <property type="entry name" value="Electron Transport, Fmn-binding Protein, Chain A"/>
    <property type="match status" value="1"/>
</dbReference>
<evidence type="ECO:0000313" key="3">
    <source>
        <dbReference type="EMBL" id="AZS69898.1"/>
    </source>
</evidence>
<feature type="domain" description="Pyridoxamine 5'-phosphate oxidase N-terminal" evidence="2">
    <location>
        <begin position="5"/>
        <end position="130"/>
    </location>
</feature>
<dbReference type="Proteomes" id="UP000275579">
    <property type="component" value="Chromosome"/>
</dbReference>
<dbReference type="RefSeq" id="WP_127149129.1">
    <property type="nucleotide sequence ID" value="NZ_CP029042.1"/>
</dbReference>
<keyword evidence="1" id="KW-0560">Oxidoreductase</keyword>
<organism evidence="3 4">
    <name type="scientific">Streptomyces lydicus</name>
    <dbReference type="NCBI Taxonomy" id="47763"/>
    <lineage>
        <taxon>Bacteria</taxon>
        <taxon>Bacillati</taxon>
        <taxon>Actinomycetota</taxon>
        <taxon>Actinomycetes</taxon>
        <taxon>Kitasatosporales</taxon>
        <taxon>Streptomycetaceae</taxon>
        <taxon>Streptomyces</taxon>
    </lineage>
</organism>
<protein>
    <submittedName>
        <fullName evidence="3">PPOX class F420-dependent oxidoreductase</fullName>
    </submittedName>
</protein>
<dbReference type="NCBIfam" id="TIGR03618">
    <property type="entry name" value="Rv1155_F420"/>
    <property type="match status" value="1"/>
</dbReference>
<evidence type="ECO:0000259" key="2">
    <source>
        <dbReference type="Pfam" id="PF01243"/>
    </source>
</evidence>
<accession>A0A3S9Y4F0</accession>
<dbReference type="PANTHER" id="PTHR35176">
    <property type="entry name" value="HEME OXYGENASE HI_0854-RELATED"/>
    <property type="match status" value="1"/>
</dbReference>
<dbReference type="AlphaFoldDB" id="A0A3S9Y4F0"/>
<dbReference type="InterPro" id="IPR052019">
    <property type="entry name" value="F420H2_bilvrd_red/Heme_oxyg"/>
</dbReference>
<dbReference type="GO" id="GO:0005829">
    <property type="term" value="C:cytosol"/>
    <property type="evidence" value="ECO:0007669"/>
    <property type="project" value="TreeGrafter"/>
</dbReference>
<evidence type="ECO:0000256" key="1">
    <source>
        <dbReference type="ARBA" id="ARBA00023002"/>
    </source>
</evidence>
<proteinExistence type="predicted"/>
<dbReference type="PANTHER" id="PTHR35176:SF6">
    <property type="entry name" value="HEME OXYGENASE HI_0854-RELATED"/>
    <property type="match status" value="1"/>
</dbReference>
<evidence type="ECO:0000313" key="4">
    <source>
        <dbReference type="Proteomes" id="UP000275579"/>
    </source>
</evidence>
<reference evidence="3 4" key="1">
    <citation type="submission" date="2018-04" db="EMBL/GenBank/DDBJ databases">
        <title>Complete genome sequences of Streptomyces lydicus strain WYEC and characterization of antagonistic properties of biological control agents.</title>
        <authorList>
            <person name="Mariita R.M."/>
            <person name="Sello J.K."/>
        </authorList>
    </citation>
    <scope>NUCLEOTIDE SEQUENCE [LARGE SCALE GENOMIC DNA]</scope>
    <source>
        <strain evidence="3 4">WYEC 108</strain>
    </source>
</reference>
<dbReference type="EMBL" id="CP029042">
    <property type="protein sequence ID" value="AZS69898.1"/>
    <property type="molecule type" value="Genomic_DNA"/>
</dbReference>
<dbReference type="Pfam" id="PF01243">
    <property type="entry name" value="PNPOx_N"/>
    <property type="match status" value="1"/>
</dbReference>
<dbReference type="InterPro" id="IPR012349">
    <property type="entry name" value="Split_barrel_FMN-bd"/>
</dbReference>